<comment type="subcellular location">
    <subcellularLocation>
        <location evidence="2">Cell outer membrane</location>
    </subcellularLocation>
</comment>
<evidence type="ECO:0000313" key="6">
    <source>
        <dbReference type="Proteomes" id="UP000028302"/>
    </source>
</evidence>
<dbReference type="OrthoDB" id="9760225at2"/>
<dbReference type="STRING" id="1304275.C41B8_18867"/>
<proteinExistence type="inferred from homology"/>
<evidence type="ECO:0000313" key="5">
    <source>
        <dbReference type="EMBL" id="KEZ75665.1"/>
    </source>
</evidence>
<sequence precursor="true">MIHFKLHSATRAGVLGWALSGALIYTPAALAAAGSNTQCCPVAPPPLSLPANGDASTLVADQASLANDIATAQGHVHLERNGQTLEAPYIRYNRKTSEASAHGGLKYLRDGLYLTADKGNVNVDRRTGEFDGTHYSVLDSGARGKAARVDSLGDNQYRLRDADYSTCPGPTKAWLLSARRIDLNRQTGRGVAHDATLKIYGVPLLYTPYINFPIDNQRHTGFLTPTIGASSKSGFELAAPYYINLAPNYDATLVPRVMAKRGFQLGGQFRYLTQHQKGEFDAQVLPYDTHYGAERDLEHFEHIGQLTPHVGIQANYTRVSDVNYFDDLSNDLAHTSTSQLDRSFELTAVQPGVKFSVLAQDFQTLNNYFNGLGGRFDNEPYRRLPQATLNLLTPTAPFQAGLDAQFTNFQRSDSVNAYRTDVRPRLIWGTDHGSWFANSEAAYRITHYDLRDLKYAGNDLYVQPDHNSINREIPSFRADAGLRFSRTLENGWIQTLEPRMQYLFVGYQNQSDIPIFDSGSATLNYDQLFSSNRYTGIDRIGDANQVTLGVSSRFVSPNTGRTVGKLDFGRVTSFRNLRVDLPNSGVTGYDHHGSDYVAGGMFSPSDLFTTRATLGYDAHRAHLDRAVATATIGHRDSYQLDLGYRYYRDYRPARRITRLPNNSNGNRRYETTLIPGQFETLSQVAIGLRAPIGSRLNVIARWNYSLKRNQNIETLAGLEYRPSCCYAARVAWRHYVGNQNGRQDNAIMFQFVLRGLGRFGNSVSSFVQKDVFSTTPQARSTDTFDTIRSP</sequence>
<evidence type="ECO:0000259" key="3">
    <source>
        <dbReference type="Pfam" id="PF04453"/>
    </source>
</evidence>
<dbReference type="InterPro" id="IPR045659">
    <property type="entry name" value="LptD_2"/>
</dbReference>
<dbReference type="HAMAP" id="MF_01411">
    <property type="entry name" value="LPS_assembly_LptD"/>
    <property type="match status" value="1"/>
</dbReference>
<accession>A0A084IG31</accession>
<dbReference type="RefSeq" id="WP_037341867.1">
    <property type="nucleotide sequence ID" value="NZ_APNK01000066.1"/>
</dbReference>
<comment type="function">
    <text evidence="2">Together with LptE, is involved in the assembly of lipopolysaccharide (LPS) at the surface of the outer membrane.</text>
</comment>
<evidence type="ECO:0000256" key="2">
    <source>
        <dbReference type="HAMAP-Rule" id="MF_01411"/>
    </source>
</evidence>
<keyword evidence="2" id="KW-0732">Signal</keyword>
<evidence type="ECO:0000259" key="4">
    <source>
        <dbReference type="Pfam" id="PF19838"/>
    </source>
</evidence>
<feature type="chain" id="PRO_5008982059" description="LPS-assembly protein LptD" evidence="2">
    <location>
        <begin position="32"/>
        <end position="790"/>
    </location>
</feature>
<dbReference type="InterPro" id="IPR050218">
    <property type="entry name" value="LptD"/>
</dbReference>
<comment type="similarity">
    <text evidence="2">Belongs to the LptD family.</text>
</comment>
<name>A0A084IG31_SALHC</name>
<feature type="domain" description="LptD C-terminal" evidence="3">
    <location>
        <begin position="299"/>
        <end position="649"/>
    </location>
</feature>
<feature type="domain" description="LPS-assembly protein LptD central" evidence="4">
    <location>
        <begin position="194"/>
        <end position="282"/>
    </location>
</feature>
<keyword evidence="2" id="KW-0472">Membrane</keyword>
<keyword evidence="1 2" id="KW-0998">Cell outer membrane</keyword>
<dbReference type="eggNOG" id="COG1452">
    <property type="taxonomic scope" value="Bacteria"/>
</dbReference>
<dbReference type="InterPro" id="IPR007543">
    <property type="entry name" value="LptD_C"/>
</dbReference>
<dbReference type="EMBL" id="APNK01000066">
    <property type="protein sequence ID" value="KEZ75665.1"/>
    <property type="molecule type" value="Genomic_DNA"/>
</dbReference>
<evidence type="ECO:0000256" key="1">
    <source>
        <dbReference type="ARBA" id="ARBA00023237"/>
    </source>
</evidence>
<protein>
    <recommendedName>
        <fullName evidence="2">LPS-assembly protein LptD</fullName>
    </recommendedName>
</protein>
<keyword evidence="6" id="KW-1185">Reference proteome</keyword>
<dbReference type="AlphaFoldDB" id="A0A084IG31"/>
<dbReference type="GO" id="GO:0043165">
    <property type="term" value="P:Gram-negative-bacterium-type cell outer membrane assembly"/>
    <property type="evidence" value="ECO:0007669"/>
    <property type="project" value="UniProtKB-UniRule"/>
</dbReference>
<dbReference type="PANTHER" id="PTHR30189:SF1">
    <property type="entry name" value="LPS-ASSEMBLY PROTEIN LPTD"/>
    <property type="match status" value="1"/>
</dbReference>
<gene>
    <name evidence="2" type="primary">lptD</name>
    <name evidence="5" type="ORF">C41B8_18867</name>
</gene>
<dbReference type="InterPro" id="IPR020889">
    <property type="entry name" value="LipoPS_assembly_LptD"/>
</dbReference>
<organism evidence="5 6">
    <name type="scientific">Salinisphaera hydrothermalis (strain C41B8)</name>
    <dbReference type="NCBI Taxonomy" id="1304275"/>
    <lineage>
        <taxon>Bacteria</taxon>
        <taxon>Pseudomonadati</taxon>
        <taxon>Pseudomonadota</taxon>
        <taxon>Gammaproteobacteria</taxon>
        <taxon>Salinisphaerales</taxon>
        <taxon>Salinisphaeraceae</taxon>
        <taxon>Salinisphaera</taxon>
    </lineage>
</organism>
<dbReference type="GO" id="GO:1990351">
    <property type="term" value="C:transporter complex"/>
    <property type="evidence" value="ECO:0007669"/>
    <property type="project" value="TreeGrafter"/>
</dbReference>
<dbReference type="Pfam" id="PF04453">
    <property type="entry name" value="LptD"/>
    <property type="match status" value="1"/>
</dbReference>
<feature type="signal peptide" evidence="2">
    <location>
        <begin position="1"/>
        <end position="31"/>
    </location>
</feature>
<dbReference type="PANTHER" id="PTHR30189">
    <property type="entry name" value="LPS-ASSEMBLY PROTEIN"/>
    <property type="match status" value="1"/>
</dbReference>
<reference evidence="5 6" key="1">
    <citation type="submission" date="2013-03" db="EMBL/GenBank/DDBJ databases">
        <title>Salinisphaera hydrothermalis C41B8 Genome Sequencing.</title>
        <authorList>
            <person name="Li C."/>
            <person name="Lai Q."/>
            <person name="Shao Z."/>
        </authorList>
    </citation>
    <scope>NUCLEOTIDE SEQUENCE [LARGE SCALE GENOMIC DNA]</scope>
    <source>
        <strain evidence="5 6">C41B8</strain>
    </source>
</reference>
<comment type="subunit">
    <text evidence="2">Component of the lipopolysaccharide transport and assembly complex. Interacts with LptE and LptA.</text>
</comment>
<comment type="caution">
    <text evidence="2">Lacks conserved residue(s) required for the propagation of feature annotation.</text>
</comment>
<dbReference type="GO" id="GO:0009279">
    <property type="term" value="C:cell outer membrane"/>
    <property type="evidence" value="ECO:0007669"/>
    <property type="project" value="UniProtKB-SubCell"/>
</dbReference>
<dbReference type="Proteomes" id="UP000028302">
    <property type="component" value="Unassembled WGS sequence"/>
</dbReference>
<dbReference type="GO" id="GO:0015920">
    <property type="term" value="P:lipopolysaccharide transport"/>
    <property type="evidence" value="ECO:0007669"/>
    <property type="project" value="InterPro"/>
</dbReference>
<comment type="caution">
    <text evidence="5">The sequence shown here is derived from an EMBL/GenBank/DDBJ whole genome shotgun (WGS) entry which is preliminary data.</text>
</comment>
<dbReference type="PATRIC" id="fig|1304275.5.peg.3851"/>
<dbReference type="Pfam" id="PF19838">
    <property type="entry name" value="LptD_2"/>
    <property type="match status" value="1"/>
</dbReference>